<gene>
    <name evidence="1" type="ORF">DCF17_01915</name>
</gene>
<dbReference type="Proteomes" id="UP000249081">
    <property type="component" value="Unassembled WGS sequence"/>
</dbReference>
<dbReference type="InterPro" id="IPR047810">
    <property type="entry name" value="PatD-like"/>
</dbReference>
<comment type="caution">
    <text evidence="1">The sequence shown here is derived from an EMBL/GenBank/DDBJ whole genome shotgun (WGS) entry which is preliminary data.</text>
</comment>
<dbReference type="EMBL" id="QBMN01000007">
    <property type="protein sequence ID" value="PZO45375.1"/>
    <property type="molecule type" value="Genomic_DNA"/>
</dbReference>
<accession>A0A2W4YFH1</accession>
<reference evidence="1 2" key="2">
    <citation type="submission" date="2018-06" db="EMBL/GenBank/DDBJ databases">
        <title>Metagenomic assembly of (sub)arctic Cyanobacteria and their associated microbiome from non-axenic cultures.</title>
        <authorList>
            <person name="Baurain D."/>
        </authorList>
    </citation>
    <scope>NUCLEOTIDE SEQUENCE [LARGE SCALE GENOMIC DNA]</scope>
    <source>
        <strain evidence="1">ULC041bin1</strain>
    </source>
</reference>
<reference evidence="2" key="1">
    <citation type="submission" date="2018-04" db="EMBL/GenBank/DDBJ databases">
        <authorList>
            <person name="Cornet L."/>
        </authorList>
    </citation>
    <scope>NUCLEOTIDE SEQUENCE [LARGE SCALE GENOMIC DNA]</scope>
</reference>
<evidence type="ECO:0000313" key="2">
    <source>
        <dbReference type="Proteomes" id="UP000249081"/>
    </source>
</evidence>
<protein>
    <recommendedName>
        <fullName evidence="3">Heterocyst frequency control protein PatD</fullName>
    </recommendedName>
</protein>
<name>A0A2W4YFH1_9CYAN</name>
<proteinExistence type="predicted"/>
<evidence type="ECO:0000313" key="1">
    <source>
        <dbReference type="EMBL" id="PZO45375.1"/>
    </source>
</evidence>
<sequence>MKNALTTLRSHLQTLEALARSAHPDGARLQTQFLLTQQHCQNQLLPLGDLYPDAQPVLTEINRTFRLLAIDVAFLQAARQSLTAQQRQRQLGDKLDQLLGFCAALEQTIDPIVAEE</sequence>
<evidence type="ECO:0008006" key="3">
    <source>
        <dbReference type="Google" id="ProtNLM"/>
    </source>
</evidence>
<dbReference type="NCBIfam" id="NF037954">
    <property type="entry name" value="het_cyst_PatD"/>
    <property type="match status" value="1"/>
</dbReference>
<organism evidence="1 2">
    <name type="scientific">Shackletoniella antarctica</name>
    <dbReference type="NCBI Taxonomy" id="268115"/>
    <lineage>
        <taxon>Bacteria</taxon>
        <taxon>Bacillati</taxon>
        <taxon>Cyanobacteriota</taxon>
        <taxon>Cyanophyceae</taxon>
        <taxon>Oculatellales</taxon>
        <taxon>Oculatellaceae</taxon>
        <taxon>Shackletoniella</taxon>
    </lineage>
</organism>
<dbReference type="AlphaFoldDB" id="A0A2W4YFH1"/>